<keyword evidence="2" id="KW-1185">Reference proteome</keyword>
<protein>
    <submittedName>
        <fullName evidence="1">Uncharacterized protein</fullName>
    </submittedName>
</protein>
<gene>
    <name evidence="1" type="ORF">FB557_1723</name>
</gene>
<name>A0A560W9L2_9MICO</name>
<reference evidence="1 2" key="1">
    <citation type="submission" date="2019-06" db="EMBL/GenBank/DDBJ databases">
        <title>Sequencing the genomes of 1000 actinobacteria strains.</title>
        <authorList>
            <person name="Klenk H.-P."/>
        </authorList>
    </citation>
    <scope>NUCLEOTIDE SEQUENCE [LARGE SCALE GENOMIC DNA]</scope>
    <source>
        <strain evidence="1 2">DSM 18935</strain>
    </source>
</reference>
<dbReference type="Proteomes" id="UP000315628">
    <property type="component" value="Unassembled WGS sequence"/>
</dbReference>
<accession>A0A560W9L2</accession>
<organism evidence="1 2">
    <name type="scientific">Marihabitans asiaticum</name>
    <dbReference type="NCBI Taxonomy" id="415218"/>
    <lineage>
        <taxon>Bacteria</taxon>
        <taxon>Bacillati</taxon>
        <taxon>Actinomycetota</taxon>
        <taxon>Actinomycetes</taxon>
        <taxon>Micrococcales</taxon>
        <taxon>Intrasporangiaceae</taxon>
        <taxon>Marihabitans</taxon>
    </lineage>
</organism>
<evidence type="ECO:0000313" key="2">
    <source>
        <dbReference type="Proteomes" id="UP000315628"/>
    </source>
</evidence>
<dbReference type="EMBL" id="VIUW01000003">
    <property type="protein sequence ID" value="TWD14314.1"/>
    <property type="molecule type" value="Genomic_DNA"/>
</dbReference>
<proteinExistence type="predicted"/>
<comment type="caution">
    <text evidence="1">The sequence shown here is derived from an EMBL/GenBank/DDBJ whole genome shotgun (WGS) entry which is preliminary data.</text>
</comment>
<evidence type="ECO:0000313" key="1">
    <source>
        <dbReference type="EMBL" id="TWD14314.1"/>
    </source>
</evidence>
<dbReference type="AlphaFoldDB" id="A0A560W9L2"/>
<sequence length="69" mass="7174">MTVMVIALLVCVALSLVVLGLVAIPARREGRDLLTPRGERVVVKVRSGADAAATRTSSALSSANRKKSA</sequence>
<dbReference type="RefSeq" id="WP_144857199.1">
    <property type="nucleotide sequence ID" value="NZ_BAAAYT010000005.1"/>
</dbReference>